<keyword evidence="1" id="KW-1133">Transmembrane helix</keyword>
<gene>
    <name evidence="2" type="ORF">CVT24_003881</name>
</gene>
<evidence type="ECO:0000256" key="1">
    <source>
        <dbReference type="SAM" id="Phobius"/>
    </source>
</evidence>
<proteinExistence type="predicted"/>
<dbReference type="InParanoid" id="A0A409VV46"/>
<evidence type="ECO:0008006" key="4">
    <source>
        <dbReference type="Google" id="ProtNLM"/>
    </source>
</evidence>
<evidence type="ECO:0000313" key="3">
    <source>
        <dbReference type="Proteomes" id="UP000284842"/>
    </source>
</evidence>
<feature type="transmembrane region" description="Helical" evidence="1">
    <location>
        <begin position="51"/>
        <end position="70"/>
    </location>
</feature>
<dbReference type="OrthoDB" id="3356019at2759"/>
<comment type="caution">
    <text evidence="2">The sequence shown here is derived from an EMBL/GenBank/DDBJ whole genome shotgun (WGS) entry which is preliminary data.</text>
</comment>
<evidence type="ECO:0000313" key="2">
    <source>
        <dbReference type="EMBL" id="PPQ70134.1"/>
    </source>
</evidence>
<keyword evidence="1" id="KW-0472">Membrane</keyword>
<dbReference type="Proteomes" id="UP000284842">
    <property type="component" value="Unassembled WGS sequence"/>
</dbReference>
<organism evidence="2 3">
    <name type="scientific">Panaeolus cyanescens</name>
    <dbReference type="NCBI Taxonomy" id="181874"/>
    <lineage>
        <taxon>Eukaryota</taxon>
        <taxon>Fungi</taxon>
        <taxon>Dikarya</taxon>
        <taxon>Basidiomycota</taxon>
        <taxon>Agaricomycotina</taxon>
        <taxon>Agaricomycetes</taxon>
        <taxon>Agaricomycetidae</taxon>
        <taxon>Agaricales</taxon>
        <taxon>Agaricineae</taxon>
        <taxon>Galeropsidaceae</taxon>
        <taxon>Panaeolus</taxon>
    </lineage>
</organism>
<protein>
    <recommendedName>
        <fullName evidence="4">HIG1 domain-containing protein</fullName>
    </recommendedName>
</protein>
<dbReference type="EMBL" id="NHTK01005964">
    <property type="protein sequence ID" value="PPQ70134.1"/>
    <property type="molecule type" value="Genomic_DNA"/>
</dbReference>
<sequence length="123" mass="14108">MSREEKRADVERAYQIQSDAAVQGAARFFAIGLGTAVILNHLSPFFRRQTLAMKGFFVTTFTVTGLVFYAERALLEHENIRRREENLIRKEARLDLARRGLVPTETEIAKWKAEKVQKDNEGP</sequence>
<feature type="transmembrane region" description="Helical" evidence="1">
    <location>
        <begin position="20"/>
        <end position="39"/>
    </location>
</feature>
<dbReference type="AlphaFoldDB" id="A0A409VV46"/>
<accession>A0A409VV46</accession>
<name>A0A409VV46_9AGAR</name>
<reference evidence="2 3" key="1">
    <citation type="journal article" date="2018" name="Evol. Lett.">
        <title>Horizontal gene cluster transfer increased hallucinogenic mushroom diversity.</title>
        <authorList>
            <person name="Reynolds H.T."/>
            <person name="Vijayakumar V."/>
            <person name="Gluck-Thaler E."/>
            <person name="Korotkin H.B."/>
            <person name="Matheny P.B."/>
            <person name="Slot J.C."/>
        </authorList>
    </citation>
    <scope>NUCLEOTIDE SEQUENCE [LARGE SCALE GENOMIC DNA]</scope>
    <source>
        <strain evidence="2 3">2629</strain>
    </source>
</reference>
<keyword evidence="3" id="KW-1185">Reference proteome</keyword>
<keyword evidence="1" id="KW-0812">Transmembrane</keyword>